<dbReference type="InParanoid" id="A0A200QCM5"/>
<feature type="compositionally biased region" description="Polar residues" evidence="4">
    <location>
        <begin position="179"/>
        <end position="194"/>
    </location>
</feature>
<evidence type="ECO:0000256" key="4">
    <source>
        <dbReference type="SAM" id="MobiDB-lite"/>
    </source>
</evidence>
<comment type="similarity">
    <text evidence="1">Belongs to the bacterial ribosomal protein bL34 family.</text>
</comment>
<comment type="caution">
    <text evidence="5">The sequence shown here is derived from an EMBL/GenBank/DDBJ whole genome shotgun (WGS) entry which is preliminary data.</text>
</comment>
<dbReference type="PANTHER" id="PTHR14503">
    <property type="entry name" value="MITOCHONDRIAL RIBOSOMAL PROTEIN 34 FAMILY MEMBER"/>
    <property type="match status" value="1"/>
</dbReference>
<evidence type="ECO:0000256" key="1">
    <source>
        <dbReference type="ARBA" id="ARBA00010111"/>
    </source>
</evidence>
<name>A0A200QCM5_MACCD</name>
<dbReference type="Proteomes" id="UP000195402">
    <property type="component" value="Unassembled WGS sequence"/>
</dbReference>
<dbReference type="AlphaFoldDB" id="A0A200QCM5"/>
<keyword evidence="2" id="KW-0689">Ribosomal protein</keyword>
<reference evidence="5 6" key="1">
    <citation type="journal article" date="2017" name="Mol. Plant">
        <title>The Genome of Medicinal Plant Macleaya cordata Provides New Insights into Benzylisoquinoline Alkaloids Metabolism.</title>
        <authorList>
            <person name="Liu X."/>
            <person name="Liu Y."/>
            <person name="Huang P."/>
            <person name="Ma Y."/>
            <person name="Qing Z."/>
            <person name="Tang Q."/>
            <person name="Cao H."/>
            <person name="Cheng P."/>
            <person name="Zheng Y."/>
            <person name="Yuan Z."/>
            <person name="Zhou Y."/>
            <person name="Liu J."/>
            <person name="Tang Z."/>
            <person name="Zhuo Y."/>
            <person name="Zhang Y."/>
            <person name="Yu L."/>
            <person name="Huang J."/>
            <person name="Yang P."/>
            <person name="Peng Q."/>
            <person name="Zhang J."/>
            <person name="Jiang W."/>
            <person name="Zhang Z."/>
            <person name="Lin K."/>
            <person name="Ro D.K."/>
            <person name="Chen X."/>
            <person name="Xiong X."/>
            <person name="Shang Y."/>
            <person name="Huang S."/>
            <person name="Zeng J."/>
        </authorList>
    </citation>
    <scope>NUCLEOTIDE SEQUENCE [LARGE SCALE GENOMIC DNA]</scope>
    <source>
        <strain evidence="6">cv. BLH2017</strain>
        <tissue evidence="5">Root</tissue>
    </source>
</reference>
<evidence type="ECO:0000256" key="3">
    <source>
        <dbReference type="ARBA" id="ARBA00023274"/>
    </source>
</evidence>
<accession>A0A200QCM5</accession>
<dbReference type="OrthoDB" id="431691at2759"/>
<dbReference type="GO" id="GO:0005762">
    <property type="term" value="C:mitochondrial large ribosomal subunit"/>
    <property type="evidence" value="ECO:0007669"/>
    <property type="project" value="TreeGrafter"/>
</dbReference>
<gene>
    <name evidence="5" type="ORF">BVC80_1721g32</name>
</gene>
<proteinExistence type="inferred from homology"/>
<evidence type="ECO:0000313" key="5">
    <source>
        <dbReference type="EMBL" id="OVA08172.1"/>
    </source>
</evidence>
<organism evidence="5 6">
    <name type="scientific">Macleaya cordata</name>
    <name type="common">Five-seeded plume-poppy</name>
    <name type="synonym">Bocconia cordata</name>
    <dbReference type="NCBI Taxonomy" id="56857"/>
    <lineage>
        <taxon>Eukaryota</taxon>
        <taxon>Viridiplantae</taxon>
        <taxon>Streptophyta</taxon>
        <taxon>Embryophyta</taxon>
        <taxon>Tracheophyta</taxon>
        <taxon>Spermatophyta</taxon>
        <taxon>Magnoliopsida</taxon>
        <taxon>Ranunculales</taxon>
        <taxon>Papaveraceae</taxon>
        <taxon>Papaveroideae</taxon>
        <taxon>Macleaya</taxon>
    </lineage>
</organism>
<dbReference type="InterPro" id="IPR000271">
    <property type="entry name" value="Ribosomal_bL34"/>
</dbReference>
<dbReference type="GO" id="GO:0006412">
    <property type="term" value="P:translation"/>
    <property type="evidence" value="ECO:0007669"/>
    <property type="project" value="InterPro"/>
</dbReference>
<protein>
    <submittedName>
        <fullName evidence="5">Uncharacterized protein</fullName>
    </submittedName>
</protein>
<evidence type="ECO:0000256" key="2">
    <source>
        <dbReference type="ARBA" id="ARBA00022980"/>
    </source>
</evidence>
<dbReference type="STRING" id="56857.A0A200QCM5"/>
<dbReference type="EMBL" id="MVGT01002357">
    <property type="protein sequence ID" value="OVA08172.1"/>
    <property type="molecule type" value="Genomic_DNA"/>
</dbReference>
<dbReference type="GO" id="GO:0003735">
    <property type="term" value="F:structural constituent of ribosome"/>
    <property type="evidence" value="ECO:0007669"/>
    <property type="project" value="InterPro"/>
</dbReference>
<dbReference type="PANTHER" id="PTHR14503:SF12">
    <property type="entry name" value="RIBOSOMAL PROTEIN L34"/>
    <property type="match status" value="1"/>
</dbReference>
<keyword evidence="3" id="KW-0687">Ribonucleoprotein</keyword>
<evidence type="ECO:0000313" key="6">
    <source>
        <dbReference type="Proteomes" id="UP000195402"/>
    </source>
</evidence>
<keyword evidence="6" id="KW-1185">Reference proteome</keyword>
<sequence>MSSKTLARTSVSLINRFLSPFSHQKPISNHNILTQGTEIAPQLFPSFSKFQTSLHSPENDEETLKRISYEGFMYPCGLPSLRFFLPDGDDSSSSEPLSLLPKRTYQPSHIKRYELVDICEYDLRDMEIIITKHQIYNHLHVGYTGCADLGVHDPSVDVYHLGKLQGNEGWQESHCTEGSKGSSKNHSVTIQASS</sequence>
<feature type="region of interest" description="Disordered" evidence="4">
    <location>
        <begin position="170"/>
        <end position="194"/>
    </location>
</feature>